<dbReference type="RefSeq" id="WP_008278343.1">
    <property type="nucleotide sequence ID" value="NZ_AAXW01000076.1"/>
</dbReference>
<sequence length="399" mass="45466">MPKSNKLKQLSGNLLLGLGGAIFALIIGEIALRIMGIAYPSFYQADPHRGHALIPGISGWWKHEGKGWVSVNKDGLRDKNYIKEKPENTFRIAVIGDSFAEAIQVNAEDTFWSLMEKKLPQCQKFQNKNVEVINFGVGDYGTAQEYMTLKHHVSEYSPDLVVLAVFTGNDIINNSKTLSPDDRFSPFLIKKEGEYVLDLSFKETETYQWRNSFMRKAIFSTINNSRILQLLNETRIAIKKNRQLLGTETATENQDVLQYLDFTPELYKNSDPNWKEAWNITEALIKLIQQETQSINSDLLVVTLSNPAQVYPDAAYREQYFDQAEIKDPFYPDKRIANLGKEQGFEALTLSPLFQSYADKNRIFLHGFDNTIMGSGHWNEFGHKLAGEIISKKICTTED</sequence>
<dbReference type="SUPFAM" id="SSF52266">
    <property type="entry name" value="SGNH hydrolase"/>
    <property type="match status" value="1"/>
</dbReference>
<dbReference type="Proteomes" id="UP000003781">
    <property type="component" value="Unassembled WGS sequence"/>
</dbReference>
<evidence type="ECO:0000256" key="1">
    <source>
        <dbReference type="SAM" id="Phobius"/>
    </source>
</evidence>
<dbReference type="AlphaFoldDB" id="A3IY79"/>
<dbReference type="EMBL" id="AAXW01000076">
    <property type="protein sequence ID" value="EAZ88562.1"/>
    <property type="molecule type" value="Genomic_DNA"/>
</dbReference>
<dbReference type="eggNOG" id="COG2755">
    <property type="taxonomic scope" value="Bacteria"/>
</dbReference>
<gene>
    <name evidence="2" type="ORF">CY0110_21572</name>
</gene>
<proteinExistence type="predicted"/>
<feature type="transmembrane region" description="Helical" evidence="1">
    <location>
        <begin position="12"/>
        <end position="32"/>
    </location>
</feature>
<organism evidence="2 3">
    <name type="scientific">Crocosphaera chwakensis CCY0110</name>
    <dbReference type="NCBI Taxonomy" id="391612"/>
    <lineage>
        <taxon>Bacteria</taxon>
        <taxon>Bacillati</taxon>
        <taxon>Cyanobacteriota</taxon>
        <taxon>Cyanophyceae</taxon>
        <taxon>Oscillatoriophycideae</taxon>
        <taxon>Chroococcales</taxon>
        <taxon>Aphanothecaceae</taxon>
        <taxon>Crocosphaera</taxon>
        <taxon>Crocosphaera chwakensis</taxon>
    </lineage>
</organism>
<evidence type="ECO:0008006" key="4">
    <source>
        <dbReference type="Google" id="ProtNLM"/>
    </source>
</evidence>
<comment type="caution">
    <text evidence="2">The sequence shown here is derived from an EMBL/GenBank/DDBJ whole genome shotgun (WGS) entry which is preliminary data.</text>
</comment>
<evidence type="ECO:0000313" key="3">
    <source>
        <dbReference type="Proteomes" id="UP000003781"/>
    </source>
</evidence>
<keyword evidence="3" id="KW-1185">Reference proteome</keyword>
<accession>A3IY79</accession>
<reference evidence="2 3" key="1">
    <citation type="submission" date="2007-03" db="EMBL/GenBank/DDBJ databases">
        <authorList>
            <person name="Stal L."/>
            <person name="Ferriera S."/>
            <person name="Johnson J."/>
            <person name="Kravitz S."/>
            <person name="Beeson K."/>
            <person name="Sutton G."/>
            <person name="Rogers Y.-H."/>
            <person name="Friedman R."/>
            <person name="Frazier M."/>
            <person name="Venter J.C."/>
        </authorList>
    </citation>
    <scope>NUCLEOTIDE SEQUENCE [LARGE SCALE GENOMIC DNA]</scope>
    <source>
        <strain evidence="2 3">CCY0110</strain>
    </source>
</reference>
<keyword evidence="1" id="KW-0472">Membrane</keyword>
<keyword evidence="1" id="KW-1133">Transmembrane helix</keyword>
<keyword evidence="1" id="KW-0812">Transmembrane</keyword>
<dbReference type="OrthoDB" id="5446411at2"/>
<dbReference type="CDD" id="cd00229">
    <property type="entry name" value="SGNH_hydrolase"/>
    <property type="match status" value="1"/>
</dbReference>
<dbReference type="InterPro" id="IPR036514">
    <property type="entry name" value="SGNH_hydro_sf"/>
</dbReference>
<evidence type="ECO:0000313" key="2">
    <source>
        <dbReference type="EMBL" id="EAZ88562.1"/>
    </source>
</evidence>
<name>A3IY79_9CHRO</name>
<protein>
    <recommendedName>
        <fullName evidence="4">SGNH hydrolase-type esterase domain-containing protein</fullName>
    </recommendedName>
</protein>
<dbReference type="Gene3D" id="3.40.50.1110">
    <property type="entry name" value="SGNH hydrolase"/>
    <property type="match status" value="1"/>
</dbReference>